<keyword evidence="1" id="KW-1133">Transmembrane helix</keyword>
<gene>
    <name evidence="3" type="ORF">PCC6912_30990</name>
</gene>
<dbReference type="Proteomes" id="UP000268857">
    <property type="component" value="Unassembled WGS sequence"/>
</dbReference>
<dbReference type="Pfam" id="PF12770">
    <property type="entry name" value="CHAT"/>
    <property type="match status" value="1"/>
</dbReference>
<dbReference type="SMART" id="SM00028">
    <property type="entry name" value="TPR"/>
    <property type="match status" value="6"/>
</dbReference>
<proteinExistence type="predicted"/>
<keyword evidence="4" id="KW-1185">Reference proteome</keyword>
<name>A0A3S0ZP09_CHLFR</name>
<dbReference type="AlphaFoldDB" id="A0A3S0ZP09"/>
<evidence type="ECO:0000256" key="1">
    <source>
        <dbReference type="SAM" id="Phobius"/>
    </source>
</evidence>
<reference evidence="3 4" key="1">
    <citation type="journal article" date="2019" name="Genome Biol. Evol.">
        <title>Day and night: Metabolic profiles and evolutionary relationships of six axenic non-marine cyanobacteria.</title>
        <authorList>
            <person name="Will S.E."/>
            <person name="Henke P."/>
            <person name="Boedeker C."/>
            <person name="Huang S."/>
            <person name="Brinkmann H."/>
            <person name="Rohde M."/>
            <person name="Jarek M."/>
            <person name="Friedl T."/>
            <person name="Seufert S."/>
            <person name="Schumacher M."/>
            <person name="Overmann J."/>
            <person name="Neumann-Schaal M."/>
            <person name="Petersen J."/>
        </authorList>
    </citation>
    <scope>NUCLEOTIDE SEQUENCE [LARGE SCALE GENOMIC DNA]</scope>
    <source>
        <strain evidence="3 4">PCC 6912</strain>
    </source>
</reference>
<comment type="caution">
    <text evidence="3">The sequence shown here is derived from an EMBL/GenBank/DDBJ whole genome shotgun (WGS) entry which is preliminary data.</text>
</comment>
<evidence type="ECO:0000313" key="3">
    <source>
        <dbReference type="EMBL" id="RUR80239.1"/>
    </source>
</evidence>
<dbReference type="RefSeq" id="WP_016873908.1">
    <property type="nucleotide sequence ID" value="NZ_AJLN01000050.1"/>
</dbReference>
<keyword evidence="1" id="KW-0812">Transmembrane</keyword>
<dbReference type="EMBL" id="RSCJ01000011">
    <property type="protein sequence ID" value="RUR80239.1"/>
    <property type="molecule type" value="Genomic_DNA"/>
</dbReference>
<dbReference type="PANTHER" id="PTHR10098:SF112">
    <property type="entry name" value="SLR0380 PROTEIN"/>
    <property type="match status" value="1"/>
</dbReference>
<protein>
    <recommendedName>
        <fullName evidence="2">CHAT domain-containing protein</fullName>
    </recommendedName>
</protein>
<dbReference type="InterPro" id="IPR019734">
    <property type="entry name" value="TPR_rpt"/>
</dbReference>
<dbReference type="STRING" id="211165.GCA_000317285_01347"/>
<dbReference type="InterPro" id="IPR024983">
    <property type="entry name" value="CHAT_dom"/>
</dbReference>
<feature type="domain" description="CHAT" evidence="2">
    <location>
        <begin position="570"/>
        <end position="844"/>
    </location>
</feature>
<keyword evidence="1" id="KW-0472">Membrane</keyword>
<dbReference type="PANTHER" id="PTHR10098">
    <property type="entry name" value="RAPSYN-RELATED"/>
    <property type="match status" value="1"/>
</dbReference>
<sequence>MLGRYRTYGVRRLLKLLFLFIFTSSLCLVNLLLPLGQGRYELATAQVTHKSLVSSHFFDVPVNASQLLQQGNQKYERGDLQAAIADWERAIAYYRQGNHWLNVGQILLKQAQAYNSLGKPEKAIIFSESALQIARACNDNSLEAAALGSRGEAHRLQGDYQQAIIDLKSSIEIAQNIHNSDYYDFALNQLGSTYISLALINYNRASSALESGDNDEAELFTKQAWEYDLKALEYLNNSLNIARKKQDKLREVHLLLNSILPAYRVKKSNLAITKLQLALQLLERLPNSRQKVYAAIELAQLVQSLPSGTTSSLNECSVSQGEPQALDLLAQAISISQSSNYQRPLSFALGYLAHIYECRQNYQQALNITRQAQQAAKQKLNAQDSLYLWQWQAGRILKAQNRLVEAIAAYEQAIATFDNIPNPIVIHNSDLQINHRYAIEKIYRELIALKLNLENVEINKPGNTYNSKENLNSVLKTLDALKIRELQNYLHQDSSVRTLQQVNLDLNINKDTAIFWSIIQDERTAIIVYLPNREIKFKWIQLDSQSLKDEINKFRIGLEKRSDIIYHRGQAQRLYDWIVRAFENDLESLRIKTLVFIPDGLFHSVPMAALHDGKQFLIQKYAIATASSLSLTPPLPTNPKKLRVLAVGLTKDAIVDDQKYQALINVKAEINQVMEIIPDGKQLLDEDFTRDRLYAEIRQGVYSIIHIATHGEFSFVPEDTFLVTGNNGKLSVSDLYTMVHNIPSSHNSVDLLVLTACETARGDNHANLGLASIAVLAGVKSSLASIWAVNDAATVKLVTKFYEYWHNFGLSKAEALQKAQQELIALGKKYAHPYYWAPFVLSGNWL</sequence>
<accession>A0A3S0ZP09</accession>
<dbReference type="Pfam" id="PF13181">
    <property type="entry name" value="TPR_8"/>
    <property type="match status" value="1"/>
</dbReference>
<evidence type="ECO:0000313" key="4">
    <source>
        <dbReference type="Proteomes" id="UP000268857"/>
    </source>
</evidence>
<dbReference type="InterPro" id="IPR011990">
    <property type="entry name" value="TPR-like_helical_dom_sf"/>
</dbReference>
<dbReference type="OrthoDB" id="446317at2"/>
<dbReference type="Gene3D" id="1.25.40.10">
    <property type="entry name" value="Tetratricopeptide repeat domain"/>
    <property type="match status" value="2"/>
</dbReference>
<feature type="transmembrane region" description="Helical" evidence="1">
    <location>
        <begin position="12"/>
        <end position="33"/>
    </location>
</feature>
<evidence type="ECO:0000259" key="2">
    <source>
        <dbReference type="Pfam" id="PF12770"/>
    </source>
</evidence>
<organism evidence="3 4">
    <name type="scientific">Chlorogloeopsis fritschii PCC 6912</name>
    <dbReference type="NCBI Taxonomy" id="211165"/>
    <lineage>
        <taxon>Bacteria</taxon>
        <taxon>Bacillati</taxon>
        <taxon>Cyanobacteriota</taxon>
        <taxon>Cyanophyceae</taxon>
        <taxon>Nostocales</taxon>
        <taxon>Chlorogloeopsidaceae</taxon>
        <taxon>Chlorogloeopsis</taxon>
    </lineage>
</organism>
<dbReference type="SUPFAM" id="SSF48452">
    <property type="entry name" value="TPR-like"/>
    <property type="match status" value="2"/>
</dbReference>